<accession>A0A6M0Q3H6</accession>
<dbReference type="PANTHER" id="PTHR33154:SF18">
    <property type="entry name" value="ARSENICAL RESISTANCE OPERON REPRESSOR"/>
    <property type="match status" value="1"/>
</dbReference>
<name>A0A6M0Q3H6_9BACI</name>
<sequence length="310" mass="36196">MTFRIEIDHSIVHELVGSFCFHIHPPADKFIKGLDIGTEWFTERDLQFKDRKLDKLELQKSNYPELMKLLTWLCPKSDTVNDYLNWFSSLTAGDIYLLVEPYLDEKFSLPTDLSSQHSTASTFLKDWYDRYFHKYEQSFSTSLKDDVMRQRQGLEERINKEDFIEDLTGGLVIDERLPIKVLKIFPSTHFSPYFTSYTFGDMAVTCYPPDDVQSKDLIMNQKIINIAKALSDGRRLDIIRFLSQGKKTFKEITSELGTTKGTVHHHLLFLKAARLVTLYEVGDRQSYGYYGLRKNFPTEFKNYLEEIISG</sequence>
<feature type="domain" description="HTH arsR-type" evidence="4">
    <location>
        <begin position="215"/>
        <end position="310"/>
    </location>
</feature>
<evidence type="ECO:0000313" key="5">
    <source>
        <dbReference type="EMBL" id="NEY70945.1"/>
    </source>
</evidence>
<dbReference type="PANTHER" id="PTHR33154">
    <property type="entry name" value="TRANSCRIPTIONAL REGULATOR, ARSR FAMILY"/>
    <property type="match status" value="1"/>
</dbReference>
<proteinExistence type="predicted"/>
<evidence type="ECO:0000256" key="2">
    <source>
        <dbReference type="ARBA" id="ARBA00023125"/>
    </source>
</evidence>
<dbReference type="InterPro" id="IPR011991">
    <property type="entry name" value="ArsR-like_HTH"/>
</dbReference>
<organism evidence="5 6">
    <name type="scientific">Bacillus mesophilus</name>
    <dbReference type="NCBI Taxonomy" id="1808955"/>
    <lineage>
        <taxon>Bacteria</taxon>
        <taxon>Bacillati</taxon>
        <taxon>Bacillota</taxon>
        <taxon>Bacilli</taxon>
        <taxon>Bacillales</taxon>
        <taxon>Bacillaceae</taxon>
        <taxon>Bacillus</taxon>
    </lineage>
</organism>
<dbReference type="SUPFAM" id="SSF46785">
    <property type="entry name" value="Winged helix' DNA-binding domain"/>
    <property type="match status" value="1"/>
</dbReference>
<dbReference type="SMART" id="SM00418">
    <property type="entry name" value="HTH_ARSR"/>
    <property type="match status" value="1"/>
</dbReference>
<dbReference type="Gene3D" id="1.10.10.10">
    <property type="entry name" value="Winged helix-like DNA-binding domain superfamily/Winged helix DNA-binding domain"/>
    <property type="match status" value="1"/>
</dbReference>
<dbReference type="EMBL" id="JAAIWM010000001">
    <property type="protein sequence ID" value="NEY70945.1"/>
    <property type="molecule type" value="Genomic_DNA"/>
</dbReference>
<dbReference type="Pfam" id="PF01022">
    <property type="entry name" value="HTH_5"/>
    <property type="match status" value="1"/>
</dbReference>
<dbReference type="InterPro" id="IPR001845">
    <property type="entry name" value="HTH_ArsR_DNA-bd_dom"/>
</dbReference>
<dbReference type="Proteomes" id="UP000481043">
    <property type="component" value="Unassembled WGS sequence"/>
</dbReference>
<protein>
    <submittedName>
        <fullName evidence="5">Winged helix-turn-helix transcriptional regulator</fullName>
    </submittedName>
</protein>
<gene>
    <name evidence="5" type="ORF">G4D63_04230</name>
</gene>
<dbReference type="PROSITE" id="PS50987">
    <property type="entry name" value="HTH_ARSR_2"/>
    <property type="match status" value="1"/>
</dbReference>
<dbReference type="InterPro" id="IPR051081">
    <property type="entry name" value="HTH_MetalResp_TranReg"/>
</dbReference>
<reference evidence="5 6" key="1">
    <citation type="submission" date="2020-02" db="EMBL/GenBank/DDBJ databases">
        <title>Bacillus aquiflavi sp. nov., isolated from yellow water of strong flavor Chinese baijiu in Yibin region of China.</title>
        <authorList>
            <person name="Xie J."/>
        </authorList>
    </citation>
    <scope>NUCLEOTIDE SEQUENCE [LARGE SCALE GENOMIC DNA]</scope>
    <source>
        <strain evidence="5 6">SA4</strain>
    </source>
</reference>
<dbReference type="InterPro" id="IPR036390">
    <property type="entry name" value="WH_DNA-bd_sf"/>
</dbReference>
<evidence type="ECO:0000256" key="3">
    <source>
        <dbReference type="ARBA" id="ARBA00023163"/>
    </source>
</evidence>
<evidence type="ECO:0000256" key="1">
    <source>
        <dbReference type="ARBA" id="ARBA00023015"/>
    </source>
</evidence>
<dbReference type="RefSeq" id="WP_163177997.1">
    <property type="nucleotide sequence ID" value="NZ_JAAIWM010000001.1"/>
</dbReference>
<dbReference type="GO" id="GO:0003677">
    <property type="term" value="F:DNA binding"/>
    <property type="evidence" value="ECO:0007669"/>
    <property type="project" value="UniProtKB-KW"/>
</dbReference>
<dbReference type="InterPro" id="IPR036388">
    <property type="entry name" value="WH-like_DNA-bd_sf"/>
</dbReference>
<keyword evidence="1" id="KW-0805">Transcription regulation</keyword>
<keyword evidence="2" id="KW-0238">DNA-binding</keyword>
<evidence type="ECO:0000259" key="4">
    <source>
        <dbReference type="PROSITE" id="PS50987"/>
    </source>
</evidence>
<keyword evidence="3" id="KW-0804">Transcription</keyword>
<comment type="caution">
    <text evidence="5">The sequence shown here is derived from an EMBL/GenBank/DDBJ whole genome shotgun (WGS) entry which is preliminary data.</text>
</comment>
<evidence type="ECO:0000313" key="6">
    <source>
        <dbReference type="Proteomes" id="UP000481043"/>
    </source>
</evidence>
<dbReference type="CDD" id="cd00090">
    <property type="entry name" value="HTH_ARSR"/>
    <property type="match status" value="1"/>
</dbReference>
<dbReference type="AlphaFoldDB" id="A0A6M0Q3H6"/>
<dbReference type="GO" id="GO:0003700">
    <property type="term" value="F:DNA-binding transcription factor activity"/>
    <property type="evidence" value="ECO:0007669"/>
    <property type="project" value="InterPro"/>
</dbReference>
<keyword evidence="6" id="KW-1185">Reference proteome</keyword>